<dbReference type="InterPro" id="IPR011044">
    <property type="entry name" value="Quino_amine_DH_bsu"/>
</dbReference>
<keyword evidence="4" id="KW-1185">Reference proteome</keyword>
<dbReference type="AlphaFoldDB" id="A0A316TMJ3"/>
<evidence type="ECO:0000313" key="3">
    <source>
        <dbReference type="EMBL" id="PWN00966.1"/>
    </source>
</evidence>
<keyword evidence="2" id="KW-1133">Transmembrane helix</keyword>
<organism evidence="3 4">
    <name type="scientific">Nocardioides silvaticus</name>
    <dbReference type="NCBI Taxonomy" id="2201891"/>
    <lineage>
        <taxon>Bacteria</taxon>
        <taxon>Bacillati</taxon>
        <taxon>Actinomycetota</taxon>
        <taxon>Actinomycetes</taxon>
        <taxon>Propionibacteriales</taxon>
        <taxon>Nocardioidaceae</taxon>
        <taxon>Nocardioides</taxon>
    </lineage>
</organism>
<evidence type="ECO:0000256" key="1">
    <source>
        <dbReference type="SAM" id="MobiDB-lite"/>
    </source>
</evidence>
<gene>
    <name evidence="3" type="ORF">DJ010_21165</name>
</gene>
<feature type="transmembrane region" description="Helical" evidence="2">
    <location>
        <begin position="39"/>
        <end position="59"/>
    </location>
</feature>
<accession>A0A316TMJ3</accession>
<name>A0A316TMJ3_9ACTN</name>
<comment type="caution">
    <text evidence="3">The sequence shown here is derived from an EMBL/GenBank/DDBJ whole genome shotgun (WGS) entry which is preliminary data.</text>
</comment>
<protein>
    <submittedName>
        <fullName evidence="3">Uncharacterized protein</fullName>
    </submittedName>
</protein>
<reference evidence="3 4" key="1">
    <citation type="submission" date="2018-05" db="EMBL/GenBank/DDBJ databases">
        <title>Nocardioides silvaticus genome.</title>
        <authorList>
            <person name="Li C."/>
            <person name="Wang G."/>
        </authorList>
    </citation>
    <scope>NUCLEOTIDE SEQUENCE [LARGE SCALE GENOMIC DNA]</scope>
    <source>
        <strain evidence="3 4">CCTCC AB 2018079</strain>
    </source>
</reference>
<dbReference type="OrthoDB" id="3765694at2"/>
<keyword evidence="2" id="KW-0812">Transmembrane</keyword>
<evidence type="ECO:0000256" key="2">
    <source>
        <dbReference type="SAM" id="Phobius"/>
    </source>
</evidence>
<dbReference type="Proteomes" id="UP000245507">
    <property type="component" value="Unassembled WGS sequence"/>
</dbReference>
<dbReference type="SUPFAM" id="SSF50969">
    <property type="entry name" value="YVTN repeat-like/Quinoprotein amine dehydrogenase"/>
    <property type="match status" value="1"/>
</dbReference>
<sequence length="379" mass="38789">MTERLKQLLDGEALGLDVPPPATDAVLHQGRGLRRRNRLTVAGGAVAAAIIVGGSAVAFTGGGGGGGGDAADPAGPSAPAVGDDAVFSFGNHVFYDGPGNVAVIDDAAVKSLYYTSAGVLVRHGNNPYSDGGGPQRFSLVTPDGDVRRLGLVTEETVHATDSAQPYVAYGEAVDGELQVVVYDVEADAEAARVDVAPTSDGWFPVAIDGSTVYVQNGYDSGVFAVDWEDGTVAESDLDTLWEVGGGRMATEGDGGAASIIDLATGEDVLTADGPGYFDLSPDGRYAQLVEEDVFDAEPGGGVTVYDVETGDSVSLEGDAFGWGWTADGDLFRVGKDTVTTCDPATGECTDAPYDQPARSEAGGGPEAPYLKLGGMTYES</sequence>
<proteinExistence type="predicted"/>
<dbReference type="RefSeq" id="WP_109697441.1">
    <property type="nucleotide sequence ID" value="NZ_QGDD01000013.1"/>
</dbReference>
<keyword evidence="2" id="KW-0472">Membrane</keyword>
<dbReference type="EMBL" id="QGDD01000013">
    <property type="protein sequence ID" value="PWN00966.1"/>
    <property type="molecule type" value="Genomic_DNA"/>
</dbReference>
<evidence type="ECO:0000313" key="4">
    <source>
        <dbReference type="Proteomes" id="UP000245507"/>
    </source>
</evidence>
<feature type="region of interest" description="Disordered" evidence="1">
    <location>
        <begin position="350"/>
        <end position="379"/>
    </location>
</feature>